<proteinExistence type="inferred from homology"/>
<dbReference type="InterPro" id="IPR029016">
    <property type="entry name" value="GAF-like_dom_sf"/>
</dbReference>
<reference evidence="7 8" key="1">
    <citation type="submission" date="2018-07" db="EMBL/GenBank/DDBJ databases">
        <title>Complete genome sequence of Spiroplasma alleghenense PLHS-1 (ATCC 51752).</title>
        <authorList>
            <person name="Chou L."/>
            <person name="Lee T.-Y."/>
            <person name="Tsai Y.-M."/>
            <person name="Kuo C.-H."/>
        </authorList>
    </citation>
    <scope>NUCLEOTIDE SEQUENCE [LARGE SCALE GENOMIC DNA]</scope>
    <source>
        <strain evidence="7 8">PLHS-1</strain>
    </source>
</reference>
<gene>
    <name evidence="5 7" type="primary">hrcA</name>
    <name evidence="7" type="ORF">SALLE_v1c04010</name>
</gene>
<dbReference type="InterPro" id="IPR021153">
    <property type="entry name" value="HrcA_C"/>
</dbReference>
<dbReference type="GO" id="GO:0003677">
    <property type="term" value="F:DNA binding"/>
    <property type="evidence" value="ECO:0007669"/>
    <property type="project" value="InterPro"/>
</dbReference>
<comment type="function">
    <text evidence="5">Negative regulator of class I heat shock genes (grpE-dnaK-dnaJ and groELS operons). Prevents heat-shock induction of these operons.</text>
</comment>
<dbReference type="Gene3D" id="3.30.390.60">
    <property type="entry name" value="Heat-inducible transcription repressor hrca homolog, domain 3"/>
    <property type="match status" value="1"/>
</dbReference>
<dbReference type="InterPro" id="IPR023120">
    <property type="entry name" value="WHTH_transcript_rep_HrcA_IDD"/>
</dbReference>
<dbReference type="HAMAP" id="MF_00081">
    <property type="entry name" value="HrcA"/>
    <property type="match status" value="1"/>
</dbReference>
<dbReference type="InterPro" id="IPR002571">
    <property type="entry name" value="HrcA"/>
</dbReference>
<keyword evidence="2 5" id="KW-0805">Transcription regulation</keyword>
<evidence type="ECO:0000313" key="8">
    <source>
        <dbReference type="Proteomes" id="UP000254792"/>
    </source>
</evidence>
<evidence type="ECO:0000256" key="4">
    <source>
        <dbReference type="ARBA" id="ARBA00023163"/>
    </source>
</evidence>
<dbReference type="SUPFAM" id="SSF46785">
    <property type="entry name" value="Winged helix' DNA-binding domain"/>
    <property type="match status" value="1"/>
</dbReference>
<organism evidence="7 8">
    <name type="scientific">Spiroplasma alleghenense</name>
    <dbReference type="NCBI Taxonomy" id="216931"/>
    <lineage>
        <taxon>Bacteria</taxon>
        <taxon>Bacillati</taxon>
        <taxon>Mycoplasmatota</taxon>
        <taxon>Mollicutes</taxon>
        <taxon>Entomoplasmatales</taxon>
        <taxon>Spiroplasmataceae</taxon>
        <taxon>Spiroplasma</taxon>
    </lineage>
</organism>
<dbReference type="GO" id="GO:0045892">
    <property type="term" value="P:negative regulation of DNA-templated transcription"/>
    <property type="evidence" value="ECO:0007669"/>
    <property type="project" value="UniProtKB-UniRule"/>
</dbReference>
<feature type="domain" description="Heat-inducible transcription repressor HrcA C-terminal" evidence="6">
    <location>
        <begin position="104"/>
        <end position="319"/>
    </location>
</feature>
<dbReference type="AlphaFoldDB" id="A0A345Z396"/>
<keyword evidence="4 5" id="KW-0804">Transcription</keyword>
<dbReference type="KEGG" id="salx:SALLE_v1c04010"/>
<dbReference type="EMBL" id="CP031376">
    <property type="protein sequence ID" value="AXK51075.1"/>
    <property type="molecule type" value="Genomic_DNA"/>
</dbReference>
<dbReference type="OrthoDB" id="9783139at2"/>
<accession>A0A345Z396</accession>
<dbReference type="Gene3D" id="3.30.450.40">
    <property type="match status" value="1"/>
</dbReference>
<dbReference type="NCBIfam" id="TIGR00331">
    <property type="entry name" value="hrcA"/>
    <property type="match status" value="1"/>
</dbReference>
<dbReference type="InterPro" id="IPR036390">
    <property type="entry name" value="WH_DNA-bd_sf"/>
</dbReference>
<sequence>MLTKRQEKILKIIIEEYIRSAQPVGSKKIHELIDIEVSSATIRNEGAVLEEKGFLEKEHTSSGRVPSTIGYRYFVDNLMSKENIDDIKERLNKIFEKRNASIVEVLDESSKILSEMTNLATVITSTPNNGEAVLRKAELIPISTESAVVIFALSNGIVENKVFDLKNVSLDDLQTAINLFNDRILETKIKDLDVKIEAIKPILQQQVKKYEFVLQTFLNVILHNTNTVTKTQGMQYMLENPEFSDPNKIKSVLKLIESISPFEWYKSQSTENNSAQAKIGFEIGDENNDLAVIGKNFETGDGQTSALTLVGPKRIQYDKAKELLDWIGIKIKEQFFKK</sequence>
<protein>
    <recommendedName>
        <fullName evidence="5">Heat-inducible transcription repressor HrcA</fullName>
    </recommendedName>
</protein>
<dbReference type="Pfam" id="PF01628">
    <property type="entry name" value="HrcA"/>
    <property type="match status" value="1"/>
</dbReference>
<dbReference type="Proteomes" id="UP000254792">
    <property type="component" value="Chromosome"/>
</dbReference>
<dbReference type="PANTHER" id="PTHR34824:SF1">
    <property type="entry name" value="HEAT-INDUCIBLE TRANSCRIPTION REPRESSOR HRCA"/>
    <property type="match status" value="1"/>
</dbReference>
<evidence type="ECO:0000256" key="2">
    <source>
        <dbReference type="ARBA" id="ARBA00023015"/>
    </source>
</evidence>
<dbReference type="PANTHER" id="PTHR34824">
    <property type="entry name" value="HEAT-INDUCIBLE TRANSCRIPTION REPRESSOR HRCA"/>
    <property type="match status" value="1"/>
</dbReference>
<evidence type="ECO:0000313" key="7">
    <source>
        <dbReference type="EMBL" id="AXK51075.1"/>
    </source>
</evidence>
<comment type="similarity">
    <text evidence="5">Belongs to the HrcA family.</text>
</comment>
<evidence type="ECO:0000256" key="3">
    <source>
        <dbReference type="ARBA" id="ARBA00023016"/>
    </source>
</evidence>
<dbReference type="Gene3D" id="1.10.10.10">
    <property type="entry name" value="Winged helix-like DNA-binding domain superfamily/Winged helix DNA-binding domain"/>
    <property type="match status" value="1"/>
</dbReference>
<dbReference type="SUPFAM" id="SSF55781">
    <property type="entry name" value="GAF domain-like"/>
    <property type="match status" value="1"/>
</dbReference>
<keyword evidence="1 5" id="KW-0678">Repressor</keyword>
<evidence type="ECO:0000259" key="6">
    <source>
        <dbReference type="Pfam" id="PF01628"/>
    </source>
</evidence>
<evidence type="ECO:0000256" key="5">
    <source>
        <dbReference type="HAMAP-Rule" id="MF_00081"/>
    </source>
</evidence>
<keyword evidence="8" id="KW-1185">Reference proteome</keyword>
<name>A0A345Z396_9MOLU</name>
<dbReference type="RefSeq" id="WP_115557986.1">
    <property type="nucleotide sequence ID" value="NZ_CP031376.1"/>
</dbReference>
<keyword evidence="3 5" id="KW-0346">Stress response</keyword>
<dbReference type="PIRSF" id="PIRSF005485">
    <property type="entry name" value="HrcA"/>
    <property type="match status" value="1"/>
</dbReference>
<evidence type="ECO:0000256" key="1">
    <source>
        <dbReference type="ARBA" id="ARBA00022491"/>
    </source>
</evidence>
<dbReference type="InterPro" id="IPR036388">
    <property type="entry name" value="WH-like_DNA-bd_sf"/>
</dbReference>